<dbReference type="InterPro" id="IPR001915">
    <property type="entry name" value="Peptidase_M48"/>
</dbReference>
<keyword evidence="4" id="KW-0378">Hydrolase</keyword>
<name>A0A172JI27_BPPB1</name>
<dbReference type="KEGG" id="vg:29058836"/>
<evidence type="ECO:0000256" key="3">
    <source>
        <dbReference type="ARBA" id="ARBA00022723"/>
    </source>
</evidence>
<keyword evidence="5" id="KW-0862">Zinc</keyword>
<dbReference type="EMBL" id="KU878088">
    <property type="protein sequence ID" value="AMS01202.1"/>
    <property type="molecule type" value="Genomic_DNA"/>
</dbReference>
<feature type="transmembrane region" description="Helical" evidence="7">
    <location>
        <begin position="190"/>
        <end position="214"/>
    </location>
</feature>
<dbReference type="GO" id="GO:0046872">
    <property type="term" value="F:metal ion binding"/>
    <property type="evidence" value="ECO:0007669"/>
    <property type="project" value="UniProtKB-KW"/>
</dbReference>
<dbReference type="Pfam" id="PF01435">
    <property type="entry name" value="Peptidase_M48"/>
    <property type="match status" value="1"/>
</dbReference>
<evidence type="ECO:0000256" key="6">
    <source>
        <dbReference type="ARBA" id="ARBA00023049"/>
    </source>
</evidence>
<evidence type="ECO:0000313" key="10">
    <source>
        <dbReference type="Proteomes" id="UP000202618"/>
    </source>
</evidence>
<protein>
    <submittedName>
        <fullName evidence="9">Zincin protease</fullName>
    </submittedName>
</protein>
<evidence type="ECO:0000259" key="8">
    <source>
        <dbReference type="Pfam" id="PF01435"/>
    </source>
</evidence>
<proteinExistence type="predicted"/>
<sequence length="323" mass="37237">MVDTILLEKIYHRTELDQLDECFEEILNLLPSKNFKDAGFKRNISKIEKLLKSTFNIDCKIFLHPTLSNKVSYGMRIFPSYEEMKGQYLEAIESKKKGYQLIDCHNVSIEIEGSLLNLFKREGATSRMLTAILIHEIGHKVYVKVQNALRDEENSKNMANIGYGMGLAMAVLSMTVRMGKRTLSVPLTVMSPIIGFVGLVMIVMGTSSLMDFVANKYYSEREIYSDSLAVKYGYADEMYQTLSMLQNHTNSTHKISTNVFINWIRKNLNFYYLRRKGVIDVLKKEYQTAETELEKELIKKVLIDLNNKQNKDFGEDNTLLLKK</sequence>
<comment type="cofactor">
    <cofactor evidence="1">
        <name>Zn(2+)</name>
        <dbReference type="ChEBI" id="CHEBI:29105"/>
    </cofactor>
</comment>
<evidence type="ECO:0000256" key="2">
    <source>
        <dbReference type="ARBA" id="ARBA00022670"/>
    </source>
</evidence>
<keyword evidence="7" id="KW-0472">Membrane</keyword>
<evidence type="ECO:0000256" key="5">
    <source>
        <dbReference type="ARBA" id="ARBA00022833"/>
    </source>
</evidence>
<evidence type="ECO:0000256" key="1">
    <source>
        <dbReference type="ARBA" id="ARBA00001947"/>
    </source>
</evidence>
<dbReference type="GO" id="GO:0006508">
    <property type="term" value="P:proteolysis"/>
    <property type="evidence" value="ECO:0007669"/>
    <property type="project" value="UniProtKB-KW"/>
</dbReference>
<evidence type="ECO:0000313" key="9">
    <source>
        <dbReference type="EMBL" id="AMS01202.1"/>
    </source>
</evidence>
<keyword evidence="3" id="KW-0479">Metal-binding</keyword>
<evidence type="ECO:0000256" key="4">
    <source>
        <dbReference type="ARBA" id="ARBA00022801"/>
    </source>
</evidence>
<keyword evidence="2 9" id="KW-0645">Protease</keyword>
<evidence type="ECO:0000256" key="7">
    <source>
        <dbReference type="SAM" id="Phobius"/>
    </source>
</evidence>
<dbReference type="RefSeq" id="YP_009283022.1">
    <property type="nucleotide sequence ID" value="NC_031039.1"/>
</dbReference>
<accession>A0A172JI27</accession>
<keyword evidence="7" id="KW-0812">Transmembrane</keyword>
<reference evidence="9 10" key="1">
    <citation type="journal article" date="2016" name="Virology">
        <title>The genome of AR9, a giant transducing Bacillus phage encoding two multisubunit RNA polymerases.</title>
        <authorList>
            <person name="Lavysh D."/>
            <person name="Sokolova M."/>
            <person name="Minakhin L."/>
            <person name="Yakunina M."/>
            <person name="Artamonova T."/>
            <person name="Kozyavkin S."/>
            <person name="Makarova K.S."/>
            <person name="Koonin E.V."/>
            <person name="Severinov K."/>
        </authorList>
    </citation>
    <scope>NUCLEOTIDE SEQUENCE [LARGE SCALE GENOMIC DNA]</scope>
</reference>
<keyword evidence="6" id="KW-0482">Metalloprotease</keyword>
<dbReference type="GO" id="GO:0004222">
    <property type="term" value="F:metalloendopeptidase activity"/>
    <property type="evidence" value="ECO:0007669"/>
    <property type="project" value="InterPro"/>
</dbReference>
<organism evidence="9 10">
    <name type="scientific">Bacillus phage AR9</name>
    <dbReference type="NCBI Taxonomy" id="1815509"/>
    <lineage>
        <taxon>Viruses</taxon>
        <taxon>Duplodnaviria</taxon>
        <taxon>Heunggongvirae</taxon>
        <taxon>Uroviricota</taxon>
        <taxon>Caudoviricetes</taxon>
        <taxon>Takahashivirus</taxon>
        <taxon>Bacillus phage PBS1</taxon>
    </lineage>
</organism>
<dbReference type="Proteomes" id="UP000202618">
    <property type="component" value="Segment"/>
</dbReference>
<dbReference type="GeneID" id="29058836"/>
<gene>
    <name evidence="9" type="ORF">AR9_g118</name>
</gene>
<feature type="domain" description="Peptidase M48" evidence="8">
    <location>
        <begin position="114"/>
        <end position="253"/>
    </location>
</feature>
<keyword evidence="7" id="KW-1133">Transmembrane helix</keyword>